<sequence>MKRRAARAAWAGALAVFALLSGCATGPSANPRDPFEPFNRSVSKFNDAVDDAVLKPVATAYVKVTPAVARTGVSNFFGNLGDAWSAVNSVLQLHGQDAAESAMRFSFNTVFGLGGLLDIAGEAGIPRHKEDFGRTLARWGVPTGPYLVLPLLGPSTVRDTAALPVDWQGNLISRVNPATDRNELYLLQTVSTRASLLRASALLDEAALDKYSFTRDIFLQVRGGRVGSGPDADTDQNPTQQNQNVPLFKWNFPSFPGLSR</sequence>
<name>A0A515D7Y9_9BURK</name>
<dbReference type="PANTHER" id="PTHR30035:SF3">
    <property type="entry name" value="INTERMEMBRANE PHOSPHOLIPID TRANSPORT SYSTEM LIPOPROTEIN MLAA"/>
    <property type="match status" value="1"/>
</dbReference>
<protein>
    <submittedName>
        <fullName evidence="5">VacJ family lipoprotein</fullName>
    </submittedName>
</protein>
<dbReference type="PANTHER" id="PTHR30035">
    <property type="entry name" value="LIPOPROTEIN VACJ-RELATED"/>
    <property type="match status" value="1"/>
</dbReference>
<evidence type="ECO:0000313" key="5">
    <source>
        <dbReference type="EMBL" id="QDL36530.1"/>
    </source>
</evidence>
<dbReference type="GO" id="GO:0120010">
    <property type="term" value="P:intermembrane phospholipid transfer"/>
    <property type="evidence" value="ECO:0007669"/>
    <property type="project" value="TreeGrafter"/>
</dbReference>
<evidence type="ECO:0000256" key="2">
    <source>
        <dbReference type="ARBA" id="ARBA00022729"/>
    </source>
</evidence>
<proteinExistence type="inferred from homology"/>
<evidence type="ECO:0000256" key="4">
    <source>
        <dbReference type="SAM" id="SignalP"/>
    </source>
</evidence>
<keyword evidence="2 4" id="KW-0732">Signal</keyword>
<dbReference type="KEGG" id="rhf:EUB48_03885"/>
<accession>A0A515D7Y9</accession>
<feature type="compositionally biased region" description="Low complexity" evidence="3">
    <location>
        <begin position="235"/>
        <end position="244"/>
    </location>
</feature>
<feature type="region of interest" description="Disordered" evidence="3">
    <location>
        <begin position="227"/>
        <end position="246"/>
    </location>
</feature>
<evidence type="ECO:0000313" key="6">
    <source>
        <dbReference type="Proteomes" id="UP000316798"/>
    </source>
</evidence>
<dbReference type="Pfam" id="PF04333">
    <property type="entry name" value="MlaA"/>
    <property type="match status" value="1"/>
</dbReference>
<comment type="similarity">
    <text evidence="1">Belongs to the MlaA family.</text>
</comment>
<keyword evidence="6" id="KW-1185">Reference proteome</keyword>
<organism evidence="5 6">
    <name type="scientific">Rhodoferax sediminis</name>
    <dbReference type="NCBI Taxonomy" id="2509614"/>
    <lineage>
        <taxon>Bacteria</taxon>
        <taxon>Pseudomonadati</taxon>
        <taxon>Pseudomonadota</taxon>
        <taxon>Betaproteobacteria</taxon>
        <taxon>Burkholderiales</taxon>
        <taxon>Comamonadaceae</taxon>
        <taxon>Rhodoferax</taxon>
    </lineage>
</organism>
<feature type="signal peptide" evidence="4">
    <location>
        <begin position="1"/>
        <end position="29"/>
    </location>
</feature>
<evidence type="ECO:0000256" key="3">
    <source>
        <dbReference type="SAM" id="MobiDB-lite"/>
    </source>
</evidence>
<dbReference type="RefSeq" id="WP_142817702.1">
    <property type="nucleotide sequence ID" value="NZ_CP035503.1"/>
</dbReference>
<feature type="chain" id="PRO_5022065896" evidence="4">
    <location>
        <begin position="30"/>
        <end position="260"/>
    </location>
</feature>
<reference evidence="5 6" key="1">
    <citation type="submission" date="2019-01" db="EMBL/GenBank/DDBJ databases">
        <title>Genomic insights into a novel species Rhodoferax sp.</title>
        <authorList>
            <person name="Jin L."/>
        </authorList>
    </citation>
    <scope>NUCLEOTIDE SEQUENCE [LARGE SCALE GENOMIC DNA]</scope>
    <source>
        <strain evidence="5 6">CHu59-6-5</strain>
    </source>
</reference>
<dbReference type="EMBL" id="CP035503">
    <property type="protein sequence ID" value="QDL36530.1"/>
    <property type="molecule type" value="Genomic_DNA"/>
</dbReference>
<gene>
    <name evidence="5" type="ORF">EUB48_03885</name>
</gene>
<keyword evidence="5" id="KW-0449">Lipoprotein</keyword>
<evidence type="ECO:0000256" key="1">
    <source>
        <dbReference type="ARBA" id="ARBA00010634"/>
    </source>
</evidence>
<dbReference type="PROSITE" id="PS51257">
    <property type="entry name" value="PROKAR_LIPOPROTEIN"/>
    <property type="match status" value="1"/>
</dbReference>
<dbReference type="AlphaFoldDB" id="A0A515D7Y9"/>
<dbReference type="InterPro" id="IPR007428">
    <property type="entry name" value="MlaA"/>
</dbReference>
<dbReference type="Proteomes" id="UP000316798">
    <property type="component" value="Chromosome"/>
</dbReference>
<dbReference type="OrthoDB" id="9785326at2"/>
<dbReference type="GO" id="GO:0016020">
    <property type="term" value="C:membrane"/>
    <property type="evidence" value="ECO:0007669"/>
    <property type="project" value="InterPro"/>
</dbReference>
<dbReference type="PRINTS" id="PR01805">
    <property type="entry name" value="VACJLIPOPROT"/>
</dbReference>